<protein>
    <submittedName>
        <fullName evidence="2">Uncharacterized protein</fullName>
    </submittedName>
</protein>
<keyword evidence="3" id="KW-1185">Reference proteome</keyword>
<feature type="compositionally biased region" description="Basic residues" evidence="1">
    <location>
        <begin position="54"/>
        <end position="67"/>
    </location>
</feature>
<evidence type="ECO:0000313" key="3">
    <source>
        <dbReference type="Proteomes" id="UP001381693"/>
    </source>
</evidence>
<evidence type="ECO:0000313" key="2">
    <source>
        <dbReference type="EMBL" id="KAK7083878.1"/>
    </source>
</evidence>
<gene>
    <name evidence="2" type="ORF">SK128_017094</name>
</gene>
<sequence length="67" mass="7384">MHVRVADDDKGTKSMTTLGKYKWTLVTVIVVVLMPGPKGSSSSRWPSAPGMSRMSRRCRNGGKVRHP</sequence>
<dbReference type="AlphaFoldDB" id="A0AAN8XQM9"/>
<name>A0AAN8XQM9_HALRR</name>
<accession>A0AAN8XQM9</accession>
<organism evidence="2 3">
    <name type="scientific">Halocaridina rubra</name>
    <name type="common">Hawaiian red shrimp</name>
    <dbReference type="NCBI Taxonomy" id="373956"/>
    <lineage>
        <taxon>Eukaryota</taxon>
        <taxon>Metazoa</taxon>
        <taxon>Ecdysozoa</taxon>
        <taxon>Arthropoda</taxon>
        <taxon>Crustacea</taxon>
        <taxon>Multicrustacea</taxon>
        <taxon>Malacostraca</taxon>
        <taxon>Eumalacostraca</taxon>
        <taxon>Eucarida</taxon>
        <taxon>Decapoda</taxon>
        <taxon>Pleocyemata</taxon>
        <taxon>Caridea</taxon>
        <taxon>Atyoidea</taxon>
        <taxon>Atyidae</taxon>
        <taxon>Halocaridina</taxon>
    </lineage>
</organism>
<dbReference type="Proteomes" id="UP001381693">
    <property type="component" value="Unassembled WGS sequence"/>
</dbReference>
<dbReference type="EMBL" id="JAXCGZ010002457">
    <property type="protein sequence ID" value="KAK7083878.1"/>
    <property type="molecule type" value="Genomic_DNA"/>
</dbReference>
<proteinExistence type="predicted"/>
<reference evidence="2 3" key="1">
    <citation type="submission" date="2023-11" db="EMBL/GenBank/DDBJ databases">
        <title>Halocaridina rubra genome assembly.</title>
        <authorList>
            <person name="Smith C."/>
        </authorList>
    </citation>
    <scope>NUCLEOTIDE SEQUENCE [LARGE SCALE GENOMIC DNA]</scope>
    <source>
        <strain evidence="2">EP-1</strain>
        <tissue evidence="2">Whole</tissue>
    </source>
</reference>
<feature type="region of interest" description="Disordered" evidence="1">
    <location>
        <begin position="36"/>
        <end position="67"/>
    </location>
</feature>
<evidence type="ECO:0000256" key="1">
    <source>
        <dbReference type="SAM" id="MobiDB-lite"/>
    </source>
</evidence>
<comment type="caution">
    <text evidence="2">The sequence shown here is derived from an EMBL/GenBank/DDBJ whole genome shotgun (WGS) entry which is preliminary data.</text>
</comment>